<accession>A0A0N4T175</accession>
<dbReference type="InterPro" id="IPR029063">
    <property type="entry name" value="SAM-dependent_MTases_sf"/>
</dbReference>
<protein>
    <recommendedName>
        <fullName evidence="9">NOL1/NOP2/Sun domain family member 4</fullName>
    </recommendedName>
</protein>
<evidence type="ECO:0000256" key="6">
    <source>
        <dbReference type="ARBA" id="ARBA00022884"/>
    </source>
</evidence>
<gene>
    <name evidence="13" type="ORF">BPAG_LOCUS1880</name>
</gene>
<dbReference type="FunFam" id="3.40.50.150:FF:000055">
    <property type="entry name" value="5-methylcytosine rRNA methyltransferase NSUN4"/>
    <property type="match status" value="1"/>
</dbReference>
<reference evidence="15" key="1">
    <citation type="submission" date="2017-02" db="UniProtKB">
        <authorList>
            <consortium name="WormBaseParasite"/>
        </authorList>
    </citation>
    <scope>IDENTIFICATION</scope>
</reference>
<comment type="subcellular location">
    <subcellularLocation>
        <location evidence="1">Mitochondrion</location>
    </subcellularLocation>
</comment>
<comment type="similarity">
    <text evidence="11">Belongs to the class I-like SAM-binding methyltransferase superfamily. RsmB/NOP family.</text>
</comment>
<dbReference type="STRING" id="6280.A0A0N4T175"/>
<feature type="binding site" evidence="11">
    <location>
        <position position="300"/>
    </location>
    <ligand>
        <name>S-adenosyl-L-methionine</name>
        <dbReference type="ChEBI" id="CHEBI:59789"/>
    </ligand>
</feature>
<evidence type="ECO:0000313" key="13">
    <source>
        <dbReference type="EMBL" id="VDN83066.1"/>
    </source>
</evidence>
<dbReference type="SUPFAM" id="SSF53335">
    <property type="entry name" value="S-adenosyl-L-methionine-dependent methyltransferases"/>
    <property type="match status" value="1"/>
</dbReference>
<evidence type="ECO:0000313" key="14">
    <source>
        <dbReference type="Proteomes" id="UP000278627"/>
    </source>
</evidence>
<dbReference type="GO" id="GO:0008173">
    <property type="term" value="F:RNA methyltransferase activity"/>
    <property type="evidence" value="ECO:0007669"/>
    <property type="project" value="InterPro"/>
</dbReference>
<feature type="binding site" evidence="11">
    <location>
        <position position="352"/>
    </location>
    <ligand>
        <name>S-adenosyl-L-methionine</name>
        <dbReference type="ChEBI" id="CHEBI:59789"/>
    </ligand>
</feature>
<dbReference type="GO" id="GO:0003723">
    <property type="term" value="F:RNA binding"/>
    <property type="evidence" value="ECO:0007669"/>
    <property type="project" value="UniProtKB-UniRule"/>
</dbReference>
<feature type="binding site" evidence="11">
    <location>
        <begin position="277"/>
        <end position="283"/>
    </location>
    <ligand>
        <name>S-adenosyl-L-methionine</name>
        <dbReference type="ChEBI" id="CHEBI:59789"/>
    </ligand>
</feature>
<keyword evidence="5 11" id="KW-0949">S-adenosyl-L-methionine</keyword>
<dbReference type="Pfam" id="PF01189">
    <property type="entry name" value="Methyltr_RsmB-F"/>
    <property type="match status" value="1"/>
</dbReference>
<organism evidence="15">
    <name type="scientific">Brugia pahangi</name>
    <name type="common">Filarial nematode worm</name>
    <dbReference type="NCBI Taxonomy" id="6280"/>
    <lineage>
        <taxon>Eukaryota</taxon>
        <taxon>Metazoa</taxon>
        <taxon>Ecdysozoa</taxon>
        <taxon>Nematoda</taxon>
        <taxon>Chromadorea</taxon>
        <taxon>Rhabditida</taxon>
        <taxon>Spirurina</taxon>
        <taxon>Spiruromorpha</taxon>
        <taxon>Filarioidea</taxon>
        <taxon>Onchocercidae</taxon>
        <taxon>Brugia</taxon>
    </lineage>
</organism>
<evidence type="ECO:0000256" key="2">
    <source>
        <dbReference type="ARBA" id="ARBA00022552"/>
    </source>
</evidence>
<keyword evidence="3 11" id="KW-0489">Methyltransferase</keyword>
<dbReference type="Gene3D" id="3.40.50.150">
    <property type="entry name" value="Vaccinia Virus protein VP39"/>
    <property type="match status" value="1"/>
</dbReference>
<dbReference type="WBParaSite" id="BPAG_0000189901-mRNA-1">
    <property type="protein sequence ID" value="BPAG_0000189901-mRNA-1"/>
    <property type="gene ID" value="BPAG_0000189901"/>
</dbReference>
<sequence length="481" mass="54303">MISKRIIDVTSSLGVSTKFTSKRHFASKLFKEKYAKTRPFKTPTMIAMDNFDFYYGPVYGNQWPSIRLGLLTPNKYFAVLNKFSRDRQKNEAQLKDLGAYNVLEKLRQKVDKKDNTHVEYEEYEPISSNDTSKTNDSKFSISIKVENELDSIYMRGEGGLGHFRQSGEIASLEERAHFKTQLSKDGNIRKINQKLNLIHFSITGFEGQCVELPTKSHVLTYPTELIVYSFPKGDLSDYPPPPKDEVGTPGWWLLDGGSLAPVLALGLTEESNVLDMCAAPGGKSLLIVQTGLMNNLICNDNKQSRLGQLHRALGQYIPVNSDVANRIILKRKDASVLDYWDECNTYDRVLVDAPCTSDRLSVNRDDGNLYSTQLTEQRLNLPEVQTRMLVNALRSVQVGGYVVYSTCALSPVQNEGVVENSVAIADEHFGIKVVELSLSQMVSHFRNIYRFSDKPRRGILILPFLPSNCGPMYMCKLQRIQ</sequence>
<dbReference type="PROSITE" id="PS51686">
    <property type="entry name" value="SAM_MT_RSMB_NOP"/>
    <property type="match status" value="1"/>
</dbReference>
<dbReference type="PANTHER" id="PTHR22808">
    <property type="entry name" value="NCL1 YEAST -RELATED NOL1/NOP2/FMU SUN DOMAIN-CONTAINING"/>
    <property type="match status" value="1"/>
</dbReference>
<keyword evidence="4 11" id="KW-0808">Transferase</keyword>
<evidence type="ECO:0000256" key="3">
    <source>
        <dbReference type="ARBA" id="ARBA00022603"/>
    </source>
</evidence>
<feature type="binding site" evidence="11">
    <location>
        <position position="333"/>
    </location>
    <ligand>
        <name>S-adenosyl-L-methionine</name>
        <dbReference type="ChEBI" id="CHEBI:59789"/>
    </ligand>
</feature>
<dbReference type="GO" id="GO:0031167">
    <property type="term" value="P:rRNA methylation"/>
    <property type="evidence" value="ECO:0007669"/>
    <property type="project" value="TreeGrafter"/>
</dbReference>
<feature type="domain" description="SAM-dependent MTase RsmB/NOP-type" evidence="12">
    <location>
        <begin position="176"/>
        <end position="480"/>
    </location>
</feature>
<name>A0A0N4T175_BRUPA</name>
<evidence type="ECO:0000256" key="7">
    <source>
        <dbReference type="ARBA" id="ARBA00022946"/>
    </source>
</evidence>
<keyword evidence="14" id="KW-1185">Reference proteome</keyword>
<dbReference type="AlphaFoldDB" id="A0A0N4T175"/>
<dbReference type="PRINTS" id="PR02008">
    <property type="entry name" value="RCMTFAMILY"/>
</dbReference>
<evidence type="ECO:0000256" key="10">
    <source>
        <dbReference type="ARBA" id="ARBA00049302"/>
    </source>
</evidence>
<evidence type="ECO:0000256" key="11">
    <source>
        <dbReference type="PROSITE-ProRule" id="PRU01023"/>
    </source>
</evidence>
<dbReference type="EMBL" id="UZAD01000192">
    <property type="protein sequence ID" value="VDN83066.1"/>
    <property type="molecule type" value="Genomic_DNA"/>
</dbReference>
<evidence type="ECO:0000259" key="12">
    <source>
        <dbReference type="PROSITE" id="PS51686"/>
    </source>
</evidence>
<dbReference type="InterPro" id="IPR001678">
    <property type="entry name" value="MeTrfase_RsmB-F_NOP2_dom"/>
</dbReference>
<evidence type="ECO:0000313" key="15">
    <source>
        <dbReference type="WBParaSite" id="BPAG_0000189901-mRNA-1"/>
    </source>
</evidence>
<dbReference type="PANTHER" id="PTHR22808:SF3">
    <property type="entry name" value="5-METHYLCYTOSINE RRNA METHYLTRANSFERASE NSUN4"/>
    <property type="match status" value="1"/>
</dbReference>
<evidence type="ECO:0000256" key="5">
    <source>
        <dbReference type="ARBA" id="ARBA00022691"/>
    </source>
</evidence>
<reference evidence="13 14" key="2">
    <citation type="submission" date="2018-11" db="EMBL/GenBank/DDBJ databases">
        <authorList>
            <consortium name="Pathogen Informatics"/>
        </authorList>
    </citation>
    <scope>NUCLEOTIDE SEQUENCE [LARGE SCALE GENOMIC DNA]</scope>
</reference>
<dbReference type="Gene3D" id="6.20.240.40">
    <property type="match status" value="1"/>
</dbReference>
<keyword evidence="2" id="KW-0698">rRNA processing</keyword>
<proteinExistence type="inferred from homology"/>
<feature type="active site" description="Nucleophile" evidence="11">
    <location>
        <position position="407"/>
    </location>
</feature>
<keyword evidence="8" id="KW-0496">Mitochondrion</keyword>
<dbReference type="Proteomes" id="UP000278627">
    <property type="component" value="Unassembled WGS sequence"/>
</dbReference>
<dbReference type="InterPro" id="IPR049560">
    <property type="entry name" value="MeTrfase_RsmB-F_NOP2_cat"/>
</dbReference>
<keyword evidence="7" id="KW-0809">Transit peptide</keyword>
<evidence type="ECO:0000256" key="9">
    <source>
        <dbReference type="ARBA" id="ARBA00042050"/>
    </source>
</evidence>
<dbReference type="InterPro" id="IPR023267">
    <property type="entry name" value="RCMT"/>
</dbReference>
<evidence type="ECO:0000256" key="1">
    <source>
        <dbReference type="ARBA" id="ARBA00004173"/>
    </source>
</evidence>
<comment type="catalytic activity">
    <reaction evidence="10">
        <text>a cytidine in rRNA + S-adenosyl-L-methionine = a 5-methylcytidine in rRNA + S-adenosyl-L-homocysteine + H(+)</text>
        <dbReference type="Rhea" id="RHEA:61484"/>
        <dbReference type="Rhea" id="RHEA-COMP:15836"/>
        <dbReference type="Rhea" id="RHEA-COMP:15837"/>
        <dbReference type="ChEBI" id="CHEBI:15378"/>
        <dbReference type="ChEBI" id="CHEBI:57856"/>
        <dbReference type="ChEBI" id="CHEBI:59789"/>
        <dbReference type="ChEBI" id="CHEBI:74483"/>
        <dbReference type="ChEBI" id="CHEBI:82748"/>
    </reaction>
</comment>
<evidence type="ECO:0000256" key="8">
    <source>
        <dbReference type="ARBA" id="ARBA00023128"/>
    </source>
</evidence>
<evidence type="ECO:0000256" key="4">
    <source>
        <dbReference type="ARBA" id="ARBA00022679"/>
    </source>
</evidence>
<keyword evidence="6 11" id="KW-0694">RNA-binding</keyword>
<dbReference type="GO" id="GO:0005762">
    <property type="term" value="C:mitochondrial large ribosomal subunit"/>
    <property type="evidence" value="ECO:0007669"/>
    <property type="project" value="TreeGrafter"/>
</dbReference>